<evidence type="ECO:0000313" key="1">
    <source>
        <dbReference type="EMBL" id="RGK52886.1"/>
    </source>
</evidence>
<reference evidence="1 2" key="1">
    <citation type="submission" date="2018-08" db="EMBL/GenBank/DDBJ databases">
        <title>A genome reference for cultivated species of the human gut microbiota.</title>
        <authorList>
            <person name="Zou Y."/>
            <person name="Xue W."/>
            <person name="Luo G."/>
        </authorList>
    </citation>
    <scope>NUCLEOTIDE SEQUENCE [LARGE SCALE GENOMIC DNA]</scope>
    <source>
        <strain evidence="1 2">TF10-3AC</strain>
    </source>
</reference>
<comment type="caution">
    <text evidence="1">The sequence shown here is derived from an EMBL/GenBank/DDBJ whole genome shotgun (WGS) entry which is preliminary data.</text>
</comment>
<dbReference type="InterPro" id="IPR021670">
    <property type="entry name" value="DUF3256"/>
</dbReference>
<sequence length="222" mass="25125">MKRILILIFVLYVCGAAGRAQDLKTLFVALPDSLSPLLTEVNRADFGDFLESGMKAEVKNRFGNMSEMTKLTSDYLFLKTTSASTLELKLLPLNDSVKVICAVSTYSAPAADSQITFYDTNWHELPLSDFLQLPQEDEFYLTPASTAQADSLKNLRAYADMYLWKAELSSDKPVLKFTYTTPDYLDKETAKDLKPYLKSQPVCLEWKEGKFVAREDWNPSLK</sequence>
<dbReference type="Proteomes" id="UP000260862">
    <property type="component" value="Unassembled WGS sequence"/>
</dbReference>
<dbReference type="EMBL" id="QSQT01000027">
    <property type="protein sequence ID" value="RGK52886.1"/>
    <property type="molecule type" value="Genomic_DNA"/>
</dbReference>
<keyword evidence="2" id="KW-1185">Reference proteome</keyword>
<dbReference type="AlphaFoldDB" id="A0A3E4MU61"/>
<organism evidence="1 2">
    <name type="scientific">Phocaeicola plebeius</name>
    <dbReference type="NCBI Taxonomy" id="310297"/>
    <lineage>
        <taxon>Bacteria</taxon>
        <taxon>Pseudomonadati</taxon>
        <taxon>Bacteroidota</taxon>
        <taxon>Bacteroidia</taxon>
        <taxon>Bacteroidales</taxon>
        <taxon>Bacteroidaceae</taxon>
        <taxon>Phocaeicola</taxon>
    </lineage>
</organism>
<dbReference type="Pfam" id="PF11644">
    <property type="entry name" value="DUF3256"/>
    <property type="match status" value="1"/>
</dbReference>
<accession>A0A3E4MU61</accession>
<proteinExistence type="predicted"/>
<dbReference type="RefSeq" id="WP_117673679.1">
    <property type="nucleotide sequence ID" value="NZ_CABOGR010000027.1"/>
</dbReference>
<evidence type="ECO:0000313" key="2">
    <source>
        <dbReference type="Proteomes" id="UP000260862"/>
    </source>
</evidence>
<gene>
    <name evidence="1" type="ORF">DXD04_12965</name>
</gene>
<dbReference type="SUPFAM" id="SSF160925">
    <property type="entry name" value="PG1388-like"/>
    <property type="match status" value="1"/>
</dbReference>
<protein>
    <submittedName>
        <fullName evidence="1">DUF3256 family protein</fullName>
    </submittedName>
</protein>
<name>A0A3E4MU61_9BACT</name>